<dbReference type="OrthoDB" id="5946976at2759"/>
<accession>A0A1B9J1G3</accession>
<evidence type="ECO:0000313" key="2">
    <source>
        <dbReference type="Proteomes" id="UP000092583"/>
    </source>
</evidence>
<keyword evidence="2" id="KW-1185">Reference proteome</keyword>
<dbReference type="STRING" id="1331196.A0A1B9J1G3"/>
<dbReference type="EMBL" id="KI669459">
    <property type="protein sequence ID" value="OCF61474.1"/>
    <property type="molecule type" value="Genomic_DNA"/>
</dbReference>
<dbReference type="Proteomes" id="UP000092583">
    <property type="component" value="Unassembled WGS sequence"/>
</dbReference>
<protein>
    <submittedName>
        <fullName evidence="1">Uncharacterized protein</fullName>
    </submittedName>
</protein>
<gene>
    <name evidence="1" type="ORF">L486_01122</name>
</gene>
<evidence type="ECO:0000313" key="1">
    <source>
        <dbReference type="EMBL" id="OCF61474.1"/>
    </source>
</evidence>
<name>A0A1B9J1G3_9TREE</name>
<dbReference type="AlphaFoldDB" id="A0A1B9J1G3"/>
<reference evidence="2" key="2">
    <citation type="submission" date="2013-12" db="EMBL/GenBank/DDBJ databases">
        <title>Evolution of pathogenesis and genome organization in the Tremellales.</title>
        <authorList>
            <person name="Cuomo C."/>
            <person name="Litvintseva A."/>
            <person name="Heitman J."/>
            <person name="Chen Y."/>
            <person name="Sun S."/>
            <person name="Springer D."/>
            <person name="Dromer F."/>
            <person name="Young S."/>
            <person name="Zeng Q."/>
            <person name="Chapman S."/>
            <person name="Gujja S."/>
            <person name="Saif S."/>
            <person name="Birren B."/>
        </authorList>
    </citation>
    <scope>NUCLEOTIDE SEQUENCE [LARGE SCALE GENOMIC DNA]</scope>
    <source>
        <strain evidence="2">CBS 10435</strain>
    </source>
</reference>
<proteinExistence type="predicted"/>
<organism evidence="1 2">
    <name type="scientific">Kwoniella mangroviensis CBS 10435</name>
    <dbReference type="NCBI Taxonomy" id="1331196"/>
    <lineage>
        <taxon>Eukaryota</taxon>
        <taxon>Fungi</taxon>
        <taxon>Dikarya</taxon>
        <taxon>Basidiomycota</taxon>
        <taxon>Agaricomycotina</taxon>
        <taxon>Tremellomycetes</taxon>
        <taxon>Tremellales</taxon>
        <taxon>Cryptococcaceae</taxon>
        <taxon>Kwoniella</taxon>
    </lineage>
</organism>
<reference evidence="1 2" key="1">
    <citation type="submission" date="2013-07" db="EMBL/GenBank/DDBJ databases">
        <title>The Genome Sequence of Kwoniella mangroviensis CBS10435.</title>
        <authorList>
            <consortium name="The Broad Institute Genome Sequencing Platform"/>
            <person name="Cuomo C."/>
            <person name="Litvintseva A."/>
            <person name="Chen Y."/>
            <person name="Heitman J."/>
            <person name="Sun S."/>
            <person name="Springer D."/>
            <person name="Dromer F."/>
            <person name="Young S.K."/>
            <person name="Zeng Q."/>
            <person name="Gargeya S."/>
            <person name="Fitzgerald M."/>
            <person name="Abouelleil A."/>
            <person name="Alvarado L."/>
            <person name="Berlin A.M."/>
            <person name="Chapman S.B."/>
            <person name="Dewar J."/>
            <person name="Goldberg J."/>
            <person name="Griggs A."/>
            <person name="Gujja S."/>
            <person name="Hansen M."/>
            <person name="Howarth C."/>
            <person name="Imamovic A."/>
            <person name="Larimer J."/>
            <person name="McCowan C."/>
            <person name="Murphy C."/>
            <person name="Pearson M."/>
            <person name="Priest M."/>
            <person name="Roberts A."/>
            <person name="Saif S."/>
            <person name="Shea T."/>
            <person name="Sykes S."/>
            <person name="Wortman J."/>
            <person name="Nusbaum C."/>
            <person name="Birren B."/>
        </authorList>
    </citation>
    <scope>NUCLEOTIDE SEQUENCE [LARGE SCALE GENOMIC DNA]</scope>
    <source>
        <strain evidence="1 2">CBS 10435</strain>
    </source>
</reference>
<sequence length="269" mass="30342">MDLNKVFTPEFEERLKSLMEARQVPGCSIALVRRNSNANTWEQLNRTYYDGTSIQEHWRSLCRCRALTLWIADVQLGLSVMTNGAAGEDVVNLIKMMVLEEYTEGKKVGLDDWVRRIELERAAKTARICSDYPAISSTYPERSISGTFVCPGFPVLKLDETNFKEVRPSCVTWPFRPQLYGKLRPIVCHMGNGRYEGCFELAKAVDGRNSFGLPFHLQVEEGENDPLKVFGLPGAGCGVDGEECPAIFVRVWIDSIYRPAVCYTTLLVL</sequence>